<dbReference type="OrthoDB" id="2496395at2759"/>
<feature type="compositionally biased region" description="Polar residues" evidence="1">
    <location>
        <begin position="83"/>
        <end position="92"/>
    </location>
</feature>
<evidence type="ECO:0000256" key="1">
    <source>
        <dbReference type="SAM" id="MobiDB-lite"/>
    </source>
</evidence>
<feature type="compositionally biased region" description="Acidic residues" evidence="1">
    <location>
        <begin position="208"/>
        <end position="236"/>
    </location>
</feature>
<gene>
    <name evidence="2" type="ORF">D9619_001073</name>
</gene>
<evidence type="ECO:0000313" key="3">
    <source>
        <dbReference type="Proteomes" id="UP000567179"/>
    </source>
</evidence>
<dbReference type="Proteomes" id="UP000567179">
    <property type="component" value="Unassembled WGS sequence"/>
</dbReference>
<protein>
    <submittedName>
        <fullName evidence="2">Uncharacterized protein</fullName>
    </submittedName>
</protein>
<organism evidence="2 3">
    <name type="scientific">Psilocybe cf. subviscida</name>
    <dbReference type="NCBI Taxonomy" id="2480587"/>
    <lineage>
        <taxon>Eukaryota</taxon>
        <taxon>Fungi</taxon>
        <taxon>Dikarya</taxon>
        <taxon>Basidiomycota</taxon>
        <taxon>Agaricomycotina</taxon>
        <taxon>Agaricomycetes</taxon>
        <taxon>Agaricomycetidae</taxon>
        <taxon>Agaricales</taxon>
        <taxon>Agaricineae</taxon>
        <taxon>Strophariaceae</taxon>
        <taxon>Psilocybe</taxon>
    </lineage>
</organism>
<comment type="caution">
    <text evidence="2">The sequence shown here is derived from an EMBL/GenBank/DDBJ whole genome shotgun (WGS) entry which is preliminary data.</text>
</comment>
<keyword evidence="3" id="KW-1185">Reference proteome</keyword>
<feature type="compositionally biased region" description="Low complexity" evidence="1">
    <location>
        <begin position="143"/>
        <end position="160"/>
    </location>
</feature>
<feature type="region of interest" description="Disordered" evidence="1">
    <location>
        <begin position="83"/>
        <end position="236"/>
    </location>
</feature>
<evidence type="ECO:0000313" key="2">
    <source>
        <dbReference type="EMBL" id="KAF5322177.1"/>
    </source>
</evidence>
<sequence>MVAPTVDILRRLSKQFNDILGVDQGTKHAPAELSKDIISLMDNLKENKVYQLTEGRVFEDKTQLAKDVVAVGLDALSYSEQNPLQDYNNSFRRLQRKRQTTPVPIPRTNDTSPPNSPSPTTSPHPTQVKLESQGEGKGEIDDSGNNSGSDGSGACESVSESVEEGSDDEGWMKGNPLYEGDVGEGPGDEAAMPRRTEADVAFDMDQVEREEDERGDETDSDGEVDEEDEWMSEEED</sequence>
<accession>A0A8H5BHD3</accession>
<dbReference type="AlphaFoldDB" id="A0A8H5BHD3"/>
<proteinExistence type="predicted"/>
<name>A0A8H5BHD3_9AGAR</name>
<reference evidence="2 3" key="1">
    <citation type="journal article" date="2020" name="ISME J.">
        <title>Uncovering the hidden diversity of litter-decomposition mechanisms in mushroom-forming fungi.</title>
        <authorList>
            <person name="Floudas D."/>
            <person name="Bentzer J."/>
            <person name="Ahren D."/>
            <person name="Johansson T."/>
            <person name="Persson P."/>
            <person name="Tunlid A."/>
        </authorList>
    </citation>
    <scope>NUCLEOTIDE SEQUENCE [LARGE SCALE GENOMIC DNA]</scope>
    <source>
        <strain evidence="2 3">CBS 101986</strain>
    </source>
</reference>
<dbReference type="EMBL" id="JAACJJ010000028">
    <property type="protein sequence ID" value="KAF5322177.1"/>
    <property type="molecule type" value="Genomic_DNA"/>
</dbReference>